<keyword evidence="3" id="KW-0614">Plasmid</keyword>
<dbReference type="InterPro" id="IPR051261">
    <property type="entry name" value="NLR"/>
</dbReference>
<organism evidence="3 4">
    <name type="scientific">Legionella lytica</name>
    <dbReference type="NCBI Taxonomy" id="96232"/>
    <lineage>
        <taxon>Bacteria</taxon>
        <taxon>Pseudomonadati</taxon>
        <taxon>Pseudomonadota</taxon>
        <taxon>Gammaproteobacteria</taxon>
        <taxon>Legionellales</taxon>
        <taxon>Legionellaceae</taxon>
        <taxon>Legionella</taxon>
    </lineage>
</organism>
<gene>
    <name evidence="3" type="ORF">J2N86_15475</name>
</gene>
<keyword evidence="4" id="KW-1185">Reference proteome</keyword>
<proteinExistence type="predicted"/>
<evidence type="ECO:0000313" key="4">
    <source>
        <dbReference type="Proteomes" id="UP001057474"/>
    </source>
</evidence>
<keyword evidence="1" id="KW-0433">Leucine-rich repeat</keyword>
<evidence type="ECO:0000313" key="3">
    <source>
        <dbReference type="EMBL" id="USQ15359.1"/>
    </source>
</evidence>
<name>A0ABY4YE46_9GAMM</name>
<dbReference type="SUPFAM" id="SSF52047">
    <property type="entry name" value="RNI-like"/>
    <property type="match status" value="1"/>
</dbReference>
<protein>
    <recommendedName>
        <fullName evidence="5">Leucine-rich repeat-containing protein (Substrate of the Dot/Icm secretion system)</fullName>
    </recommendedName>
</protein>
<dbReference type="EMBL" id="CP071528">
    <property type="protein sequence ID" value="USQ15359.1"/>
    <property type="molecule type" value="Genomic_DNA"/>
</dbReference>
<dbReference type="Proteomes" id="UP001057474">
    <property type="component" value="Plasmid pLlyPCM2298_1"/>
</dbReference>
<evidence type="ECO:0008006" key="5">
    <source>
        <dbReference type="Google" id="ProtNLM"/>
    </source>
</evidence>
<accession>A0ABY4YE46</accession>
<dbReference type="InterPro" id="IPR032675">
    <property type="entry name" value="LRR_dom_sf"/>
</dbReference>
<evidence type="ECO:0000256" key="2">
    <source>
        <dbReference type="ARBA" id="ARBA00022737"/>
    </source>
</evidence>
<dbReference type="Gene3D" id="3.80.10.10">
    <property type="entry name" value="Ribonuclease Inhibitor"/>
    <property type="match status" value="2"/>
</dbReference>
<geneLocation type="plasmid" evidence="3 4">
    <name>pLlyPCM2298_1</name>
</geneLocation>
<reference evidence="3" key="1">
    <citation type="submission" date="2021-03" db="EMBL/GenBank/DDBJ databases">
        <title>Legionella lytica PCM 2298.</title>
        <authorList>
            <person name="Koper P."/>
        </authorList>
    </citation>
    <scope>NUCLEOTIDE SEQUENCE</scope>
    <source>
        <strain evidence="3">PCM 2298</strain>
        <plasmid evidence="3">pLlyPCM2298_1</plasmid>
    </source>
</reference>
<dbReference type="PANTHER" id="PTHR24106">
    <property type="entry name" value="NACHT, LRR AND CARD DOMAINS-CONTAINING"/>
    <property type="match status" value="1"/>
</dbReference>
<sequence length="570" mass="63712">MTYYIKSAKQSKLVHNVQNTPLGYTKLNFSSALKNKSVSQIIEIFQAIPDYIVALDLSFLQFGTRNAAEVRGILKAIPGWVSSVKLSYNDLNLLKTDELIHALSGLHTNITRIHLDGNNLGHKSATALSAILTTLANRDKLHALDLRDNKLYLRKTDFELIFISETNQGQGNLGNISELNLSDNRLDIIPTDKLIQAIALLSDHLKCLNLGGNYLHEKSTNDRFIEIFQSISVNVTTLNLERNGLSRIETTLLIALMKNIPKHLTSLSLYADNFYNNLQQETLNEYFGLAPGFDTKNDNELEKILAAIPETVEMLDFSGMLLAGRGIDSLIRFMHSLPKGVTTLNFSSNNLHLIKARHLSRLFEAIPSHITSINLSNNGLGEMDTSTLKKAFAIFPKNVTSISLGDNKFYKKKHSEVIEILSAIPIHVKNINVEKNKLFKKIQATDNFFNTLQNHVKEPERFNWRDNGESNFSRALAPMISFATKGRKNKAAEPLPADNVATILSFLAPASVKSNCIKQLIIEKEEKNKLSSSTNTAGNNSLPTNIFQFFKKFIPKRTVESNDTTANCII</sequence>
<keyword evidence="2" id="KW-0677">Repeat</keyword>
<dbReference type="RefSeq" id="WP_252582597.1">
    <property type="nucleotide sequence ID" value="NZ_CP071528.1"/>
</dbReference>
<evidence type="ECO:0000256" key="1">
    <source>
        <dbReference type="ARBA" id="ARBA00022614"/>
    </source>
</evidence>